<gene>
    <name evidence="1" type="ORF">BRADI_3g20516v3</name>
</gene>
<reference evidence="2" key="3">
    <citation type="submission" date="2018-08" db="UniProtKB">
        <authorList>
            <consortium name="EnsemblPlants"/>
        </authorList>
    </citation>
    <scope>IDENTIFICATION</scope>
    <source>
        <strain evidence="2">cv. Bd21</strain>
    </source>
</reference>
<dbReference type="InParanoid" id="A0A2K2CYH8"/>
<proteinExistence type="predicted"/>
<accession>A0A2K2CYH8</accession>
<evidence type="ECO:0000313" key="1">
    <source>
        <dbReference type="EMBL" id="PNT67085.1"/>
    </source>
</evidence>
<sequence length="224" mass="24926">MCQLIPLVYCLVNRPTRPVKFTGIDDAPEYDSNEDTQASSSSKSATSRTSAKTLYWIIKKFNEVKRECVREIGFGGTLDVPLWNLISRIFSTWLLKNVDCTNCAIVVDAIPALPFGPIDVNRAFGIPCGTRDVLGPKTKISETALAYIREQAGMPANKISLKEAEKIILMDLTPESTRLQKDSFKMAYVIILIGHMLSPSTKYDHVNPDFLGAVRCTDEIGEYN</sequence>
<reference evidence="1 2" key="1">
    <citation type="journal article" date="2010" name="Nature">
        <title>Genome sequencing and analysis of the model grass Brachypodium distachyon.</title>
        <authorList>
            <consortium name="International Brachypodium Initiative"/>
        </authorList>
    </citation>
    <scope>NUCLEOTIDE SEQUENCE [LARGE SCALE GENOMIC DNA]</scope>
    <source>
        <strain evidence="1 2">Bd21</strain>
    </source>
</reference>
<reference evidence="1" key="2">
    <citation type="submission" date="2017-06" db="EMBL/GenBank/DDBJ databases">
        <title>WGS assembly of Brachypodium distachyon.</title>
        <authorList>
            <consortium name="The International Brachypodium Initiative"/>
            <person name="Lucas S."/>
            <person name="Harmon-Smith M."/>
            <person name="Lail K."/>
            <person name="Tice H."/>
            <person name="Grimwood J."/>
            <person name="Bruce D."/>
            <person name="Barry K."/>
            <person name="Shu S."/>
            <person name="Lindquist E."/>
            <person name="Wang M."/>
            <person name="Pitluck S."/>
            <person name="Vogel J.P."/>
            <person name="Garvin D.F."/>
            <person name="Mockler T.C."/>
            <person name="Schmutz J."/>
            <person name="Rokhsar D."/>
            <person name="Bevan M.W."/>
        </authorList>
    </citation>
    <scope>NUCLEOTIDE SEQUENCE</scope>
    <source>
        <strain evidence="1">Bd21</strain>
    </source>
</reference>
<dbReference type="PANTHER" id="PTHR34835">
    <property type="entry name" value="OS07G0283600 PROTEIN-RELATED"/>
    <property type="match status" value="1"/>
</dbReference>
<keyword evidence="3" id="KW-1185">Reference proteome</keyword>
<organism evidence="1">
    <name type="scientific">Brachypodium distachyon</name>
    <name type="common">Purple false brome</name>
    <name type="synonym">Trachynia distachya</name>
    <dbReference type="NCBI Taxonomy" id="15368"/>
    <lineage>
        <taxon>Eukaryota</taxon>
        <taxon>Viridiplantae</taxon>
        <taxon>Streptophyta</taxon>
        <taxon>Embryophyta</taxon>
        <taxon>Tracheophyta</taxon>
        <taxon>Spermatophyta</taxon>
        <taxon>Magnoliopsida</taxon>
        <taxon>Liliopsida</taxon>
        <taxon>Poales</taxon>
        <taxon>Poaceae</taxon>
        <taxon>BOP clade</taxon>
        <taxon>Pooideae</taxon>
        <taxon>Stipodae</taxon>
        <taxon>Brachypodieae</taxon>
        <taxon>Brachypodium</taxon>
    </lineage>
</organism>
<dbReference type="AlphaFoldDB" id="A0A2K2CYH8"/>
<evidence type="ECO:0000313" key="2">
    <source>
        <dbReference type="EnsemblPlants" id="PNT67085"/>
    </source>
</evidence>
<dbReference type="EnsemblPlants" id="PNT67085">
    <property type="protein sequence ID" value="PNT67085"/>
    <property type="gene ID" value="BRADI_3g20516v3"/>
</dbReference>
<dbReference type="EMBL" id="CM000882">
    <property type="protein sequence ID" value="PNT67085.1"/>
    <property type="molecule type" value="Genomic_DNA"/>
</dbReference>
<dbReference type="FunCoup" id="A0A2K2CYH8">
    <property type="interactions" value="10"/>
</dbReference>
<dbReference type="Proteomes" id="UP000008810">
    <property type="component" value="Chromosome 3"/>
</dbReference>
<dbReference type="OrthoDB" id="695277at2759"/>
<dbReference type="Gramene" id="PNT67085">
    <property type="protein sequence ID" value="PNT67085"/>
    <property type="gene ID" value="BRADI_3g20516v3"/>
</dbReference>
<name>A0A2K2CYH8_BRADI</name>
<protein>
    <submittedName>
        <fullName evidence="1 2">Uncharacterized protein</fullName>
    </submittedName>
</protein>
<evidence type="ECO:0000313" key="3">
    <source>
        <dbReference type="Proteomes" id="UP000008810"/>
    </source>
</evidence>
<dbReference type="PANTHER" id="PTHR34835:SF68">
    <property type="entry name" value="UBIQUITIN-LIKE PROTEASE FAMILY PROFILE DOMAIN-CONTAINING PROTEIN"/>
    <property type="match status" value="1"/>
</dbReference>